<dbReference type="GO" id="GO:0009307">
    <property type="term" value="P:DNA restriction-modification system"/>
    <property type="evidence" value="ECO:0007669"/>
    <property type="project" value="UniProtKB-KW"/>
</dbReference>
<evidence type="ECO:0000313" key="10">
    <source>
        <dbReference type="EMBL" id="ASP39598.1"/>
    </source>
</evidence>
<dbReference type="Gene3D" id="3.40.50.150">
    <property type="entry name" value="Vaccinia Virus protein VP39"/>
    <property type="match status" value="1"/>
</dbReference>
<dbReference type="SUPFAM" id="SSF53335">
    <property type="entry name" value="S-adenosyl-L-methionine-dependent methyltransferases"/>
    <property type="match status" value="1"/>
</dbReference>
<keyword evidence="3" id="KW-0489">Methyltransferase</keyword>
<proteinExistence type="inferred from homology"/>
<organism evidence="10 11">
    <name type="scientific">Bacterioplanes sanyensis</name>
    <dbReference type="NCBI Taxonomy" id="1249553"/>
    <lineage>
        <taxon>Bacteria</taxon>
        <taxon>Pseudomonadati</taxon>
        <taxon>Pseudomonadota</taxon>
        <taxon>Gammaproteobacteria</taxon>
        <taxon>Oceanospirillales</taxon>
        <taxon>Oceanospirillaceae</taxon>
        <taxon>Bacterioplanes</taxon>
    </lineage>
</organism>
<dbReference type="GO" id="GO:0009007">
    <property type="term" value="F:site-specific DNA-methyltransferase (adenine-specific) activity"/>
    <property type="evidence" value="ECO:0007669"/>
    <property type="project" value="UniProtKB-EC"/>
</dbReference>
<dbReference type="PRINTS" id="PR00507">
    <property type="entry name" value="N12N6MTFRASE"/>
</dbReference>
<dbReference type="InterPro" id="IPR029063">
    <property type="entry name" value="SAM-dependent_MTases_sf"/>
</dbReference>
<dbReference type="GO" id="GO:0008170">
    <property type="term" value="F:N-methyltransferase activity"/>
    <property type="evidence" value="ECO:0007669"/>
    <property type="project" value="InterPro"/>
</dbReference>
<dbReference type="EMBL" id="CP022530">
    <property type="protein sequence ID" value="ASP39598.1"/>
    <property type="molecule type" value="Genomic_DNA"/>
</dbReference>
<evidence type="ECO:0000256" key="4">
    <source>
        <dbReference type="ARBA" id="ARBA00022679"/>
    </source>
</evidence>
<dbReference type="PANTHER" id="PTHR42933:SF3">
    <property type="entry name" value="TYPE I RESTRICTION ENZYME MJAVIII METHYLASE SUBUNIT"/>
    <property type="match status" value="1"/>
</dbReference>
<reference evidence="10 11" key="1">
    <citation type="submission" date="2017-07" db="EMBL/GenBank/DDBJ databases">
        <title>Annotated genome sequence of Bacterioplanes sanyensis isolated from Red Sea.</title>
        <authorList>
            <person name="Rehman Z.U."/>
        </authorList>
    </citation>
    <scope>NUCLEOTIDE SEQUENCE [LARGE SCALE GENOMIC DNA]</scope>
    <source>
        <strain evidence="10 11">NV9</strain>
    </source>
</reference>
<dbReference type="RefSeq" id="WP_094060776.1">
    <property type="nucleotide sequence ID" value="NZ_CP022530.1"/>
</dbReference>
<keyword evidence="10" id="KW-0540">Nuclease</keyword>
<evidence type="ECO:0000256" key="5">
    <source>
        <dbReference type="ARBA" id="ARBA00022691"/>
    </source>
</evidence>
<dbReference type="OrthoDB" id="9784823at2"/>
<keyword evidence="5" id="KW-0949">S-adenosyl-L-methionine</keyword>
<dbReference type="GO" id="GO:0004519">
    <property type="term" value="F:endonuclease activity"/>
    <property type="evidence" value="ECO:0007669"/>
    <property type="project" value="UniProtKB-KW"/>
</dbReference>
<dbReference type="InterPro" id="IPR022749">
    <property type="entry name" value="D12N6_MeTrfase_N"/>
</dbReference>
<dbReference type="CDD" id="cd02440">
    <property type="entry name" value="AdoMet_MTases"/>
    <property type="match status" value="1"/>
</dbReference>
<comment type="similarity">
    <text evidence="1">Belongs to the N(4)/N(6)-methyltransferase family.</text>
</comment>
<dbReference type="AlphaFoldDB" id="A0A222FKQ9"/>
<dbReference type="EC" id="2.1.1.72" evidence="2"/>
<feature type="domain" description="N6 adenine-specific DNA methyltransferase N-terminal" evidence="9">
    <location>
        <begin position="9"/>
        <end position="142"/>
    </location>
</feature>
<evidence type="ECO:0000259" key="9">
    <source>
        <dbReference type="Pfam" id="PF12161"/>
    </source>
</evidence>
<dbReference type="Pfam" id="PF12161">
    <property type="entry name" value="HsdM_N"/>
    <property type="match status" value="1"/>
</dbReference>
<accession>A0A222FKQ9</accession>
<dbReference type="REBASE" id="212367">
    <property type="entry name" value="M.BsaNV9ORF13360P"/>
</dbReference>
<keyword evidence="10" id="KW-0378">Hydrolase</keyword>
<keyword evidence="10" id="KW-0255">Endonuclease</keyword>
<feature type="domain" description="DNA methylase adenine-specific" evidence="8">
    <location>
        <begin position="155"/>
        <end position="464"/>
    </location>
</feature>
<dbReference type="GO" id="GO:0003677">
    <property type="term" value="F:DNA binding"/>
    <property type="evidence" value="ECO:0007669"/>
    <property type="project" value="InterPro"/>
</dbReference>
<protein>
    <recommendedName>
        <fullName evidence="2">site-specific DNA-methyltransferase (adenine-specific)</fullName>
        <ecNumber evidence="2">2.1.1.72</ecNumber>
    </recommendedName>
</protein>
<dbReference type="InterPro" id="IPR003356">
    <property type="entry name" value="DNA_methylase_A-5"/>
</dbReference>
<dbReference type="Proteomes" id="UP000202440">
    <property type="component" value="Chromosome"/>
</dbReference>
<dbReference type="PANTHER" id="PTHR42933">
    <property type="entry name" value="SLR6095 PROTEIN"/>
    <property type="match status" value="1"/>
</dbReference>
<comment type="catalytic activity">
    <reaction evidence="7">
        <text>a 2'-deoxyadenosine in DNA + S-adenosyl-L-methionine = an N(6)-methyl-2'-deoxyadenosine in DNA + S-adenosyl-L-homocysteine + H(+)</text>
        <dbReference type="Rhea" id="RHEA:15197"/>
        <dbReference type="Rhea" id="RHEA-COMP:12418"/>
        <dbReference type="Rhea" id="RHEA-COMP:12419"/>
        <dbReference type="ChEBI" id="CHEBI:15378"/>
        <dbReference type="ChEBI" id="CHEBI:57856"/>
        <dbReference type="ChEBI" id="CHEBI:59789"/>
        <dbReference type="ChEBI" id="CHEBI:90615"/>
        <dbReference type="ChEBI" id="CHEBI:90616"/>
        <dbReference type="EC" id="2.1.1.72"/>
    </reaction>
</comment>
<keyword evidence="11" id="KW-1185">Reference proteome</keyword>
<dbReference type="Pfam" id="PF02384">
    <property type="entry name" value="N6_Mtase"/>
    <property type="match status" value="1"/>
</dbReference>
<dbReference type="GO" id="GO:0032259">
    <property type="term" value="P:methylation"/>
    <property type="evidence" value="ECO:0007669"/>
    <property type="project" value="UniProtKB-KW"/>
</dbReference>
<gene>
    <name evidence="10" type="ORF">CHH28_13360</name>
</gene>
<name>A0A222FKQ9_9GAMM</name>
<evidence type="ECO:0000256" key="2">
    <source>
        <dbReference type="ARBA" id="ARBA00011900"/>
    </source>
</evidence>
<evidence type="ECO:0000313" key="11">
    <source>
        <dbReference type="Proteomes" id="UP000202440"/>
    </source>
</evidence>
<evidence type="ECO:0000259" key="8">
    <source>
        <dbReference type="Pfam" id="PF02384"/>
    </source>
</evidence>
<keyword evidence="6" id="KW-0680">Restriction system</keyword>
<dbReference type="InterPro" id="IPR051537">
    <property type="entry name" value="DNA_Adenine_Mtase"/>
</dbReference>
<dbReference type="InterPro" id="IPR002052">
    <property type="entry name" value="DNA_methylase_N6_adenine_CS"/>
</dbReference>
<keyword evidence="4" id="KW-0808">Transferase</keyword>
<dbReference type="PROSITE" id="PS00092">
    <property type="entry name" value="N6_MTASE"/>
    <property type="match status" value="1"/>
</dbReference>
<evidence type="ECO:0000256" key="3">
    <source>
        <dbReference type="ARBA" id="ARBA00022603"/>
    </source>
</evidence>
<evidence type="ECO:0000256" key="6">
    <source>
        <dbReference type="ARBA" id="ARBA00022747"/>
    </source>
</evidence>
<evidence type="ECO:0000256" key="1">
    <source>
        <dbReference type="ARBA" id="ARBA00006594"/>
    </source>
</evidence>
<sequence>MNNFSEHVSFIWSIAEILRGNYKQSEYGKVVLPFTVLRRLDCVLEESKQAVLDKAASLPKNIDSAMAEIMLNNASGHNFHNTSKFTFAKLLDDPANIAANLNNIINNFSEDAREIFVDRFELPLQIARLDRDNLLYLVVQKFAQTDLHPDTVDNTTMGYIFEELIRRFSEQSNETAGEHFTPREVIRLMVNLLFAEDSEALTKKSVIRKLYDPACGTGGMLSEAEKYLKELNKHAHLEVYGQELNGESFGICKSDMMIKGQNPRNIKYGNSFSDDGLSEERFDYMLSNPPFGVEWRKVEKQVRKEAEDFGFDGRFGVGLPRVSDGSLLFVQHMISKMNTNKAEQSTKSKDQPARIAVVLNGSPLFTGGAGSGESEIRRWIIENDWLEAIVALPTDMFYNTGIATYIWIITNKKKPGRKGKVQLINATDLHVPMRKSLGSKRKQISDEQIKTISELFDGDLANSDDRVKWFNNVDFGYSRITVERPLQLNFAVMDERIKQLDDVKAFTKLSGAEQHEIKKAIQTLDTEWIYINREEFIADLKSAFKSHNLDVKGPLFKAIWTALSERDETADVCIVQSGKAKGSIEPDPELRDYENVPLTEDIEAYFQREVIPHVPDAWIDHEKTKVGYEIPFNRHFYRYVPPRSLEEIDADLDKVSAEIMDLLREVHV</sequence>
<dbReference type="KEGG" id="bsan:CHH28_13360"/>
<evidence type="ECO:0000256" key="7">
    <source>
        <dbReference type="ARBA" id="ARBA00047942"/>
    </source>
</evidence>